<accession>A0A9D3N881</accession>
<organism evidence="2 3">
    <name type="scientific">Hemibagrus wyckioides</name>
    <dbReference type="NCBI Taxonomy" id="337641"/>
    <lineage>
        <taxon>Eukaryota</taxon>
        <taxon>Metazoa</taxon>
        <taxon>Chordata</taxon>
        <taxon>Craniata</taxon>
        <taxon>Vertebrata</taxon>
        <taxon>Euteleostomi</taxon>
        <taxon>Actinopterygii</taxon>
        <taxon>Neopterygii</taxon>
        <taxon>Teleostei</taxon>
        <taxon>Ostariophysi</taxon>
        <taxon>Siluriformes</taxon>
        <taxon>Bagridae</taxon>
        <taxon>Hemibagrus</taxon>
    </lineage>
</organism>
<dbReference type="EMBL" id="JAHKSW010000025">
    <property type="protein sequence ID" value="KAG7316320.1"/>
    <property type="molecule type" value="Genomic_DNA"/>
</dbReference>
<dbReference type="AlphaFoldDB" id="A0A9D3N881"/>
<dbReference type="Proteomes" id="UP000824219">
    <property type="component" value="Linkage Group LG25"/>
</dbReference>
<reference evidence="2 3" key="1">
    <citation type="submission" date="2021-06" db="EMBL/GenBank/DDBJ databases">
        <title>Chromosome-level genome assembly of the red-tail catfish (Hemibagrus wyckioides).</title>
        <authorList>
            <person name="Shao F."/>
        </authorList>
    </citation>
    <scope>NUCLEOTIDE SEQUENCE [LARGE SCALE GENOMIC DNA]</scope>
    <source>
        <strain evidence="2">EC202008001</strain>
        <tissue evidence="2">Blood</tissue>
    </source>
</reference>
<keyword evidence="3" id="KW-1185">Reference proteome</keyword>
<evidence type="ECO:0000313" key="2">
    <source>
        <dbReference type="EMBL" id="KAG7316320.1"/>
    </source>
</evidence>
<evidence type="ECO:0000256" key="1">
    <source>
        <dbReference type="SAM" id="MobiDB-lite"/>
    </source>
</evidence>
<evidence type="ECO:0000313" key="3">
    <source>
        <dbReference type="Proteomes" id="UP000824219"/>
    </source>
</evidence>
<gene>
    <name evidence="2" type="ORF">KOW79_019861</name>
</gene>
<name>A0A9D3N881_9TELE</name>
<proteinExistence type="predicted"/>
<sequence length="159" mass="17831">MFLGDGRNLENMKDMETNRNTSPGLNKCHQRLCGLRASPSKAVSKLFLCLGEKNGECDSHVTDGVDERFGLVSDITTTTTTPPLLPVHCAIFTRTLLGTKSKMEPPAFELEQLGQSHSRFQPALFSSFQSGLYRLLAERLEERREPSMRAERCPSTWLL</sequence>
<protein>
    <submittedName>
        <fullName evidence="2">Uncharacterized protein</fullName>
    </submittedName>
</protein>
<comment type="caution">
    <text evidence="2">The sequence shown here is derived from an EMBL/GenBank/DDBJ whole genome shotgun (WGS) entry which is preliminary data.</text>
</comment>
<feature type="compositionally biased region" description="Basic and acidic residues" evidence="1">
    <location>
        <begin position="7"/>
        <end position="17"/>
    </location>
</feature>
<feature type="region of interest" description="Disordered" evidence="1">
    <location>
        <begin position="1"/>
        <end position="23"/>
    </location>
</feature>